<accession>E4YAJ3</accession>
<gene>
    <name evidence="6" type="ORF">GSOID_T00031920001</name>
</gene>
<evidence type="ECO:0000256" key="4">
    <source>
        <dbReference type="ARBA" id="ARBA00022840"/>
    </source>
</evidence>
<evidence type="ECO:0000259" key="5">
    <source>
        <dbReference type="PROSITE" id="PS51194"/>
    </source>
</evidence>
<dbReference type="Pfam" id="PF00271">
    <property type="entry name" value="Helicase_C"/>
    <property type="match status" value="1"/>
</dbReference>
<feature type="domain" description="Helicase C-terminal" evidence="5">
    <location>
        <begin position="15"/>
        <end position="188"/>
    </location>
</feature>
<sequence length="649" mass="73438">MPCGEIVVPNAMEIQRQGGLDFTTEHEKKLITEVYNNAMECLSDEDRQLPQVANILPILKKGIGIHHGGLLPILKETIEILFSENLIKCLFATETFAMGVNMPAKTVVFTSHRKFDGKDFRPISGGEYIQMSGRAGRRGMDTKGIVILMVDDQITPAIAKELLQGKADALNSAFHLTYNMVLNLLRVEDINPEWLLEKSFYQFQHCNKVPGMISDLDSLSESLKEITVDDEDSATSYYKLRQQIERLGRQMDQIILSPKHVLPFLNPGRLVKVRHGKKNFGWGIIVNFKKQKETGPDEEPIYRVDVLVNCDKDSIKKTSTDLAQPASGSDGSMEVIGFSLKDCLSSLSCIRLMIPQKLTSADERRKCRDQLKEIQRRYPDGLPLLDPTEDMNIVDPKITEIIRKIEAYEKRLFAHTLHGGQDTENLLTQVEKKQKVLCGIKDKKKELKKAKQVIQLDELKARKRVLRRLGYATDADVIETKGRVACEVSTADELLLTEMIFNGIFNTMTVEQCTSVLSCLIFQEKGDPPKLAEELAAPLRTMQECAKRIAKVSIECKLDLEEEEYIKQINPNLMDVVDAWCKGGTFKQIVELTEVYEGSIIRAMRRLEELLRDMCHAAKAIGNEELEAKFTQGIEKIKRDIVFAASLYL</sequence>
<dbReference type="AlphaFoldDB" id="E4YAJ3"/>
<keyword evidence="4" id="KW-0067">ATP-binding</keyword>
<dbReference type="GO" id="GO:0000460">
    <property type="term" value="P:maturation of 5.8S rRNA"/>
    <property type="evidence" value="ECO:0007669"/>
    <property type="project" value="TreeGrafter"/>
</dbReference>
<dbReference type="Gene3D" id="3.40.50.300">
    <property type="entry name" value="P-loop containing nucleotide triphosphate hydrolases"/>
    <property type="match status" value="1"/>
</dbReference>
<keyword evidence="1" id="KW-0547">Nucleotide-binding</keyword>
<dbReference type="InterPro" id="IPR012961">
    <property type="entry name" value="Ski2/MTR4_C"/>
</dbReference>
<dbReference type="InterPro" id="IPR001650">
    <property type="entry name" value="Helicase_C-like"/>
</dbReference>
<dbReference type="Pfam" id="PF08148">
    <property type="entry name" value="DSHCT"/>
    <property type="match status" value="1"/>
</dbReference>
<dbReference type="Proteomes" id="UP000011014">
    <property type="component" value="Unassembled WGS sequence"/>
</dbReference>
<keyword evidence="2" id="KW-0378">Hydrolase</keyword>
<keyword evidence="3" id="KW-0347">Helicase</keyword>
<evidence type="ECO:0000313" key="6">
    <source>
        <dbReference type="EMBL" id="CBY32580.1"/>
    </source>
</evidence>
<dbReference type="SMART" id="SM01142">
    <property type="entry name" value="DSHCT"/>
    <property type="match status" value="1"/>
</dbReference>
<dbReference type="GO" id="GO:0016787">
    <property type="term" value="F:hydrolase activity"/>
    <property type="evidence" value="ECO:0007669"/>
    <property type="project" value="UniProtKB-KW"/>
</dbReference>
<dbReference type="FunFam" id="2.40.30.300:FF:000001">
    <property type="entry name" value="Mtr4 exosome RNA helicase"/>
    <property type="match status" value="1"/>
</dbReference>
<organism evidence="6">
    <name type="scientific">Oikopleura dioica</name>
    <name type="common">Tunicate</name>
    <dbReference type="NCBI Taxonomy" id="34765"/>
    <lineage>
        <taxon>Eukaryota</taxon>
        <taxon>Metazoa</taxon>
        <taxon>Chordata</taxon>
        <taxon>Tunicata</taxon>
        <taxon>Appendicularia</taxon>
        <taxon>Copelata</taxon>
        <taxon>Oikopleuridae</taxon>
        <taxon>Oikopleura</taxon>
    </lineage>
</organism>
<dbReference type="SMART" id="SM00490">
    <property type="entry name" value="HELICc"/>
    <property type="match status" value="1"/>
</dbReference>
<dbReference type="EMBL" id="FN654360">
    <property type="protein sequence ID" value="CBY32580.1"/>
    <property type="molecule type" value="Genomic_DNA"/>
</dbReference>
<proteinExistence type="predicted"/>
<dbReference type="InterPro" id="IPR025696">
    <property type="entry name" value="Beta-barrel_MTR4"/>
</dbReference>
<dbReference type="SUPFAM" id="SSF52540">
    <property type="entry name" value="P-loop containing nucleoside triphosphate hydrolases"/>
    <property type="match status" value="1"/>
</dbReference>
<reference evidence="6" key="1">
    <citation type="journal article" date="2010" name="Science">
        <title>Plasticity of animal genome architecture unmasked by rapid evolution of a pelagic tunicate.</title>
        <authorList>
            <person name="Denoeud F."/>
            <person name="Henriet S."/>
            <person name="Mungpakdee S."/>
            <person name="Aury J.M."/>
            <person name="Da Silva C."/>
            <person name="Brinkmann H."/>
            <person name="Mikhaleva J."/>
            <person name="Olsen L.C."/>
            <person name="Jubin C."/>
            <person name="Canestro C."/>
            <person name="Bouquet J.M."/>
            <person name="Danks G."/>
            <person name="Poulain J."/>
            <person name="Campsteijn C."/>
            <person name="Adamski M."/>
            <person name="Cross I."/>
            <person name="Yadetie F."/>
            <person name="Muffato M."/>
            <person name="Louis A."/>
            <person name="Butcher S."/>
            <person name="Tsagkogeorga G."/>
            <person name="Konrad A."/>
            <person name="Singh S."/>
            <person name="Jensen M.F."/>
            <person name="Cong E.H."/>
            <person name="Eikeseth-Otteraa H."/>
            <person name="Noel B."/>
            <person name="Anthouard V."/>
            <person name="Porcel B.M."/>
            <person name="Kachouri-Lafond R."/>
            <person name="Nishino A."/>
            <person name="Ugolini M."/>
            <person name="Chourrout P."/>
            <person name="Nishida H."/>
            <person name="Aasland R."/>
            <person name="Huzurbazar S."/>
            <person name="Westhof E."/>
            <person name="Delsuc F."/>
            <person name="Lehrach H."/>
            <person name="Reinhardt R."/>
            <person name="Weissenbach J."/>
            <person name="Roy S.W."/>
            <person name="Artiguenave F."/>
            <person name="Postlethwait J.H."/>
            <person name="Manak J.R."/>
            <person name="Thompson E.M."/>
            <person name="Jaillon O."/>
            <person name="Du Pasquier L."/>
            <person name="Boudinot P."/>
            <person name="Liberles D.A."/>
            <person name="Volff J.N."/>
            <person name="Philippe H."/>
            <person name="Lenhard B."/>
            <person name="Roest Crollius H."/>
            <person name="Wincker P."/>
            <person name="Chourrout D."/>
        </authorList>
    </citation>
    <scope>NUCLEOTIDE SEQUENCE [LARGE SCALE GENOMIC DNA]</scope>
</reference>
<dbReference type="FunFam" id="1.10.3380.30:FF:000002">
    <property type="entry name" value="superkiller viralicidic activity 2-like 2"/>
    <property type="match status" value="1"/>
</dbReference>
<dbReference type="PANTHER" id="PTHR12131">
    <property type="entry name" value="ATP-DEPENDENT RNA AND DNA HELICASE"/>
    <property type="match status" value="1"/>
</dbReference>
<dbReference type="CDD" id="cd13154">
    <property type="entry name" value="KOW_Mtr4"/>
    <property type="match status" value="1"/>
</dbReference>
<dbReference type="Pfam" id="PF21408">
    <property type="entry name" value="MTR4-like_stalk"/>
    <property type="match status" value="1"/>
</dbReference>
<dbReference type="GO" id="GO:0004386">
    <property type="term" value="F:helicase activity"/>
    <property type="evidence" value="ECO:0007669"/>
    <property type="project" value="UniProtKB-KW"/>
</dbReference>
<dbReference type="Gene3D" id="2.40.30.300">
    <property type="match status" value="1"/>
</dbReference>
<dbReference type="InterPro" id="IPR027417">
    <property type="entry name" value="P-loop_NTPase"/>
</dbReference>
<dbReference type="InterPro" id="IPR050699">
    <property type="entry name" value="RNA-DNA_Helicase"/>
</dbReference>
<name>E4YAJ3_OIKDI</name>
<dbReference type="GO" id="GO:0005634">
    <property type="term" value="C:nucleus"/>
    <property type="evidence" value="ECO:0007669"/>
    <property type="project" value="TreeGrafter"/>
</dbReference>
<protein>
    <recommendedName>
        <fullName evidence="5">Helicase C-terminal domain-containing protein</fullName>
    </recommendedName>
</protein>
<dbReference type="Pfam" id="PF13234">
    <property type="entry name" value="MTR4_beta-barrel"/>
    <property type="match status" value="1"/>
</dbReference>
<evidence type="ECO:0000256" key="3">
    <source>
        <dbReference type="ARBA" id="ARBA00022806"/>
    </source>
</evidence>
<dbReference type="InterPro" id="IPR048392">
    <property type="entry name" value="MTR4-like_stalk"/>
</dbReference>
<dbReference type="GO" id="GO:0005524">
    <property type="term" value="F:ATP binding"/>
    <property type="evidence" value="ECO:0007669"/>
    <property type="project" value="UniProtKB-KW"/>
</dbReference>
<dbReference type="Gene3D" id="1.10.3380.30">
    <property type="match status" value="1"/>
</dbReference>
<evidence type="ECO:0000256" key="1">
    <source>
        <dbReference type="ARBA" id="ARBA00022741"/>
    </source>
</evidence>
<evidence type="ECO:0000256" key="2">
    <source>
        <dbReference type="ARBA" id="ARBA00022801"/>
    </source>
</evidence>
<dbReference type="PANTHER" id="PTHR12131:SF7">
    <property type="entry name" value="EXOSOME RNA HELICASE MTR4"/>
    <property type="match status" value="1"/>
</dbReference>
<dbReference type="CDD" id="cd18795">
    <property type="entry name" value="SF2_C_Ski2"/>
    <property type="match status" value="1"/>
</dbReference>
<dbReference type="PROSITE" id="PS51194">
    <property type="entry name" value="HELICASE_CTER"/>
    <property type="match status" value="1"/>
</dbReference>